<feature type="domain" description="DUF2179" evidence="7">
    <location>
        <begin position="132"/>
        <end position="169"/>
    </location>
</feature>
<feature type="transmembrane region" description="Helical" evidence="6">
    <location>
        <begin position="44"/>
        <end position="67"/>
    </location>
</feature>
<dbReference type="GO" id="GO:0005886">
    <property type="term" value="C:plasma membrane"/>
    <property type="evidence" value="ECO:0007669"/>
    <property type="project" value="UniProtKB-SubCell"/>
</dbReference>
<dbReference type="PANTHER" id="PTHR40060">
    <property type="entry name" value="UPF0316 PROTEIN YEBE"/>
    <property type="match status" value="1"/>
</dbReference>
<organism evidence="9 10">
    <name type="scientific">Methanohalarchaeum thermophilum</name>
    <dbReference type="NCBI Taxonomy" id="1903181"/>
    <lineage>
        <taxon>Archaea</taxon>
        <taxon>Methanobacteriati</taxon>
        <taxon>Methanobacteriota</taxon>
        <taxon>Methanonatronarchaeia</taxon>
        <taxon>Methanonatronarchaeales</taxon>
        <taxon>Methanonatronarchaeaceae</taxon>
        <taxon>Candidatus Methanohalarchaeum</taxon>
    </lineage>
</organism>
<dbReference type="HAMAP" id="MF_01515">
    <property type="entry name" value="UPF0316"/>
    <property type="match status" value="1"/>
</dbReference>
<gene>
    <name evidence="9" type="ORF">BTN85_0259</name>
</gene>
<proteinExistence type="inferred from homology"/>
<protein>
    <submittedName>
        <fullName evidence="9">Membrane protein</fullName>
    </submittedName>
</protein>
<dbReference type="AlphaFoldDB" id="A0A1Q6DTX9"/>
<evidence type="ECO:0000259" key="8">
    <source>
        <dbReference type="Pfam" id="PF18955"/>
    </source>
</evidence>
<dbReference type="InterPro" id="IPR022930">
    <property type="entry name" value="UPF0316"/>
</dbReference>
<evidence type="ECO:0000256" key="6">
    <source>
        <dbReference type="SAM" id="Phobius"/>
    </source>
</evidence>
<keyword evidence="10" id="KW-1185">Reference proteome</keyword>
<evidence type="ECO:0000259" key="7">
    <source>
        <dbReference type="Pfam" id="PF10035"/>
    </source>
</evidence>
<evidence type="ECO:0000256" key="1">
    <source>
        <dbReference type="ARBA" id="ARBA00004651"/>
    </source>
</evidence>
<evidence type="ECO:0000256" key="2">
    <source>
        <dbReference type="ARBA" id="ARBA00022475"/>
    </source>
</evidence>
<dbReference type="PANTHER" id="PTHR40060:SF1">
    <property type="entry name" value="UPF0316 PROTEIN YEBE"/>
    <property type="match status" value="1"/>
</dbReference>
<keyword evidence="4 6" id="KW-1133">Transmembrane helix</keyword>
<dbReference type="Proteomes" id="UP000185744">
    <property type="component" value="Unassembled WGS sequence"/>
</dbReference>
<dbReference type="Pfam" id="PF10035">
    <property type="entry name" value="DUF2179"/>
    <property type="match status" value="1"/>
</dbReference>
<dbReference type="InterPro" id="IPR044035">
    <property type="entry name" value="DUF5698"/>
</dbReference>
<keyword evidence="5 6" id="KW-0472">Membrane</keyword>
<evidence type="ECO:0000313" key="10">
    <source>
        <dbReference type="Proteomes" id="UP000185744"/>
    </source>
</evidence>
<name>A0A1Q6DTX9_METT1</name>
<keyword evidence="3 6" id="KW-0812">Transmembrane</keyword>
<feature type="transmembrane region" description="Helical" evidence="6">
    <location>
        <begin position="73"/>
        <end position="90"/>
    </location>
</feature>
<evidence type="ECO:0000256" key="3">
    <source>
        <dbReference type="ARBA" id="ARBA00022692"/>
    </source>
</evidence>
<evidence type="ECO:0000313" key="9">
    <source>
        <dbReference type="EMBL" id="OKY77788.1"/>
    </source>
</evidence>
<dbReference type="InParanoid" id="A0A1Q6DTX9"/>
<evidence type="ECO:0000256" key="4">
    <source>
        <dbReference type="ARBA" id="ARBA00022989"/>
    </source>
</evidence>
<dbReference type="EMBL" id="MSDW01000001">
    <property type="protein sequence ID" value="OKY77788.1"/>
    <property type="molecule type" value="Genomic_DNA"/>
</dbReference>
<dbReference type="Pfam" id="PF18955">
    <property type="entry name" value="DUF5698"/>
    <property type="match status" value="1"/>
</dbReference>
<dbReference type="InterPro" id="IPR019264">
    <property type="entry name" value="DUF2179"/>
</dbReference>
<dbReference type="CDD" id="cd16381">
    <property type="entry name" value="YitT_C_like_1"/>
    <property type="match status" value="1"/>
</dbReference>
<reference evidence="9" key="1">
    <citation type="submission" date="2016-12" db="EMBL/GenBank/DDBJ databases">
        <title>Discovery of methanogenic haloarchaea.</title>
        <authorList>
            <person name="Sorokin D.Y."/>
            <person name="Makarova K.S."/>
            <person name="Abbas B."/>
            <person name="Ferrer M."/>
            <person name="Golyshin P.N."/>
        </authorList>
    </citation>
    <scope>NUCLEOTIDE SEQUENCE [LARGE SCALE GENOMIC DNA]</scope>
    <source>
        <strain evidence="9">HMET1</strain>
    </source>
</reference>
<evidence type="ECO:0000256" key="5">
    <source>
        <dbReference type="ARBA" id="ARBA00023136"/>
    </source>
</evidence>
<comment type="caution">
    <text evidence="9">The sequence shown here is derived from an EMBL/GenBank/DDBJ whole genome shotgun (WGS) entry which is preliminary data.</text>
</comment>
<feature type="domain" description="DUF5698" evidence="8">
    <location>
        <begin position="31"/>
        <end position="88"/>
    </location>
</feature>
<sequence length="197" mass="22195">MVAIIESEIFSLILLPALIFLARVIDVSMATLRTILVVRGIKILSALIGFFEILIWLSAITQIMANLNDPTNYIAYAGGFATGNYIGIWIENKIAIGYQLIRAITTEKADDIINKLQKEDYKLTRSKAITNGKQVDILYIPVKRKELSNVLKIIRNHDPEAIYTIQDIKALSKEALPSKPITKKNKTKVFDHKRKGK</sequence>
<dbReference type="NCBIfam" id="NF003191">
    <property type="entry name" value="PRK04164.1-2"/>
    <property type="match status" value="1"/>
</dbReference>
<comment type="subcellular location">
    <subcellularLocation>
        <location evidence="1">Cell membrane</location>
        <topology evidence="1">Multi-pass membrane protein</topology>
    </subcellularLocation>
</comment>
<keyword evidence="2" id="KW-1003">Cell membrane</keyword>
<accession>A0A1Q6DTX9</accession>